<gene>
    <name evidence="2" type="ORF">OXD698_LOCUS49367</name>
</gene>
<dbReference type="EMBL" id="CAJOAZ010022057">
    <property type="protein sequence ID" value="CAF4362139.1"/>
    <property type="molecule type" value="Genomic_DNA"/>
</dbReference>
<dbReference type="Gene3D" id="2.130.10.80">
    <property type="entry name" value="Galactose oxidase/kelch, beta-propeller"/>
    <property type="match status" value="1"/>
</dbReference>
<dbReference type="InterPro" id="IPR006652">
    <property type="entry name" value="Kelch_1"/>
</dbReference>
<accession>A0A820LSN9</accession>
<reference evidence="2" key="1">
    <citation type="submission" date="2021-02" db="EMBL/GenBank/DDBJ databases">
        <authorList>
            <person name="Nowell W R."/>
        </authorList>
    </citation>
    <scope>NUCLEOTIDE SEQUENCE</scope>
</reference>
<sequence>MTGSMYAGRQWPVVAVLSNGKILVAGGYDGTNYLSTTELYDPSAGTWMTTGSMNTVRSYHTGTLLANGKVLVAGGYNGSAYLT</sequence>
<dbReference type="Proteomes" id="UP000663844">
    <property type="component" value="Unassembled WGS sequence"/>
</dbReference>
<protein>
    <submittedName>
        <fullName evidence="2">Uncharacterized protein</fullName>
    </submittedName>
</protein>
<evidence type="ECO:0000256" key="1">
    <source>
        <dbReference type="ARBA" id="ARBA00022441"/>
    </source>
</evidence>
<name>A0A820LSN9_9BILA</name>
<evidence type="ECO:0000313" key="3">
    <source>
        <dbReference type="Proteomes" id="UP000663844"/>
    </source>
</evidence>
<dbReference type="SUPFAM" id="SSF117281">
    <property type="entry name" value="Kelch motif"/>
    <property type="match status" value="1"/>
</dbReference>
<comment type="caution">
    <text evidence="2">The sequence shown here is derived from an EMBL/GenBank/DDBJ whole genome shotgun (WGS) entry which is preliminary data.</text>
</comment>
<dbReference type="InterPro" id="IPR015915">
    <property type="entry name" value="Kelch-typ_b-propeller"/>
</dbReference>
<dbReference type="AlphaFoldDB" id="A0A820LSN9"/>
<dbReference type="InterPro" id="IPR037293">
    <property type="entry name" value="Gal_Oxidase_central_sf"/>
</dbReference>
<dbReference type="SMART" id="SM00612">
    <property type="entry name" value="Kelch"/>
    <property type="match status" value="1"/>
</dbReference>
<proteinExistence type="predicted"/>
<organism evidence="2 3">
    <name type="scientific">Adineta steineri</name>
    <dbReference type="NCBI Taxonomy" id="433720"/>
    <lineage>
        <taxon>Eukaryota</taxon>
        <taxon>Metazoa</taxon>
        <taxon>Spiralia</taxon>
        <taxon>Gnathifera</taxon>
        <taxon>Rotifera</taxon>
        <taxon>Eurotatoria</taxon>
        <taxon>Bdelloidea</taxon>
        <taxon>Adinetida</taxon>
        <taxon>Adinetidae</taxon>
        <taxon>Adineta</taxon>
    </lineage>
</organism>
<dbReference type="Pfam" id="PF01344">
    <property type="entry name" value="Kelch_1"/>
    <property type="match status" value="1"/>
</dbReference>
<evidence type="ECO:0000313" key="2">
    <source>
        <dbReference type="EMBL" id="CAF4362139.1"/>
    </source>
</evidence>
<keyword evidence="1" id="KW-0880">Kelch repeat</keyword>
<feature type="non-terminal residue" evidence="2">
    <location>
        <position position="83"/>
    </location>
</feature>